<dbReference type="InterPro" id="IPR011055">
    <property type="entry name" value="Dup_hybrid_motif"/>
</dbReference>
<reference evidence="4 5" key="1">
    <citation type="submission" date="2024-08" db="EMBL/GenBank/DDBJ databases">
        <title>Draft Genome Sequence of Legionella lytica strain DSB2004, Isolated From a Fire Sprinkler System.</title>
        <authorList>
            <person name="Everhart A.D."/>
            <person name="Kidane D.T."/>
            <person name="Farone A.L."/>
            <person name="Farone M.B."/>
        </authorList>
    </citation>
    <scope>NUCLEOTIDE SEQUENCE [LARGE SCALE GENOMIC DNA]</scope>
    <source>
        <strain evidence="4 5">DSB2004</strain>
    </source>
</reference>
<dbReference type="CDD" id="cd12797">
    <property type="entry name" value="M23_peptidase"/>
    <property type="match status" value="1"/>
</dbReference>
<keyword evidence="2" id="KW-0732">Signal</keyword>
<dbReference type="SUPFAM" id="SSF51261">
    <property type="entry name" value="Duplicated hybrid motif"/>
    <property type="match status" value="1"/>
</dbReference>
<evidence type="ECO:0000256" key="1">
    <source>
        <dbReference type="SAM" id="Coils"/>
    </source>
</evidence>
<proteinExistence type="predicted"/>
<gene>
    <name evidence="4" type="ORF">ACD661_10730</name>
</gene>
<dbReference type="Proteomes" id="UP001615550">
    <property type="component" value="Unassembled WGS sequence"/>
</dbReference>
<evidence type="ECO:0000259" key="3">
    <source>
        <dbReference type="Pfam" id="PF01551"/>
    </source>
</evidence>
<evidence type="ECO:0000313" key="5">
    <source>
        <dbReference type="Proteomes" id="UP001615550"/>
    </source>
</evidence>
<evidence type="ECO:0000256" key="2">
    <source>
        <dbReference type="SAM" id="SignalP"/>
    </source>
</evidence>
<name>A0ABW8D8I5_9GAMM</name>
<dbReference type="Pfam" id="PF01551">
    <property type="entry name" value="Peptidase_M23"/>
    <property type="match status" value="1"/>
</dbReference>
<evidence type="ECO:0000313" key="4">
    <source>
        <dbReference type="EMBL" id="MFJ1269033.1"/>
    </source>
</evidence>
<dbReference type="Gene3D" id="2.70.70.10">
    <property type="entry name" value="Glucose Permease (Domain IIA)"/>
    <property type="match status" value="1"/>
</dbReference>
<feature type="signal peptide" evidence="2">
    <location>
        <begin position="1"/>
        <end position="27"/>
    </location>
</feature>
<keyword evidence="1" id="KW-0175">Coiled coil</keyword>
<dbReference type="InterPro" id="IPR016047">
    <property type="entry name" value="M23ase_b-sheet_dom"/>
</dbReference>
<feature type="coiled-coil region" evidence="1">
    <location>
        <begin position="32"/>
        <end position="59"/>
    </location>
</feature>
<keyword evidence="4" id="KW-0378">Hydrolase</keyword>
<sequence>MIKCTKKLSNNRVSMSLGMLLCLSVHAAPSNLQQTQSQLKQIDVQINSLQQTLTNAHDKRGVLNRELAVTAKQISKSVQELRIIQKTLDNKAAKIITLQKQVNQLDQQLSAQQQLLANHIRARYQMGEYQPLKWLLSQDDPYKVSRILTYYQYIIKSRQQLIVQVDATLKELTQSKEVLHNELAATQKLKQELTTNQQQLEKNKNYHTSLISSLNNEIQSKQNKLQEAQKNKNNLANLLKTLAVQSVPQPSMPFNQMRKKLPSPIHAKKQALRKMNQGVTFFADEGSVVTAVYPGKVVFSNWLKGYGLLIIIDHGQGFMTLYAHNESLFKKKGEPVKQNEQIATVGHSGAIKENGLYFEIRLRGKAIPPLAWLS</sequence>
<feature type="domain" description="M23ase beta-sheet core" evidence="3">
    <location>
        <begin position="275"/>
        <end position="369"/>
    </location>
</feature>
<dbReference type="PANTHER" id="PTHR21666:SF270">
    <property type="entry name" value="MUREIN HYDROLASE ACTIVATOR ENVC"/>
    <property type="match status" value="1"/>
</dbReference>
<dbReference type="EMBL" id="JBGORX010000003">
    <property type="protein sequence ID" value="MFJ1269033.1"/>
    <property type="molecule type" value="Genomic_DNA"/>
</dbReference>
<organism evidence="4 5">
    <name type="scientific">Legionella lytica</name>
    <dbReference type="NCBI Taxonomy" id="96232"/>
    <lineage>
        <taxon>Bacteria</taxon>
        <taxon>Pseudomonadati</taxon>
        <taxon>Pseudomonadota</taxon>
        <taxon>Gammaproteobacteria</taxon>
        <taxon>Legionellales</taxon>
        <taxon>Legionellaceae</taxon>
        <taxon>Legionella</taxon>
    </lineage>
</organism>
<feature type="coiled-coil region" evidence="1">
    <location>
        <begin position="88"/>
        <end position="122"/>
    </location>
</feature>
<keyword evidence="5" id="KW-1185">Reference proteome</keyword>
<feature type="coiled-coil region" evidence="1">
    <location>
        <begin position="169"/>
        <end position="245"/>
    </location>
</feature>
<accession>A0ABW8D8I5</accession>
<protein>
    <submittedName>
        <fullName evidence="4">Murein hydrolase activator EnvC</fullName>
    </submittedName>
</protein>
<dbReference type="PANTHER" id="PTHR21666">
    <property type="entry name" value="PEPTIDASE-RELATED"/>
    <property type="match status" value="1"/>
</dbReference>
<dbReference type="Gene3D" id="6.10.250.3150">
    <property type="match status" value="1"/>
</dbReference>
<comment type="caution">
    <text evidence="4">The sequence shown here is derived from an EMBL/GenBank/DDBJ whole genome shotgun (WGS) entry which is preliminary data.</text>
</comment>
<dbReference type="RefSeq" id="WP_400187851.1">
    <property type="nucleotide sequence ID" value="NZ_JBGORX010000003.1"/>
</dbReference>
<dbReference type="GO" id="GO:0016787">
    <property type="term" value="F:hydrolase activity"/>
    <property type="evidence" value="ECO:0007669"/>
    <property type="project" value="UniProtKB-KW"/>
</dbReference>
<dbReference type="InterPro" id="IPR050570">
    <property type="entry name" value="Cell_wall_metabolism_enzyme"/>
</dbReference>
<feature type="chain" id="PRO_5047464146" evidence="2">
    <location>
        <begin position="28"/>
        <end position="374"/>
    </location>
</feature>